<dbReference type="PROSITE" id="PS51257">
    <property type="entry name" value="PROKAR_LIPOPROTEIN"/>
    <property type="match status" value="1"/>
</dbReference>
<sequence length="139" mass="15265">MAIAKPSWLSVVGYCVIAILGCETQTQPDVDNSKASVQVIYQNEPLANVLIVLKTSKAGVPLTRSISDRSGRASFQNLPSPEPEQYAVFMESNSDGGWILDSRIMTKFCDSLRLKPFSQVPNQIIELPKRAVQSLSLSH</sequence>
<evidence type="ECO:0000313" key="2">
    <source>
        <dbReference type="Proteomes" id="UP000536179"/>
    </source>
</evidence>
<proteinExistence type="predicted"/>
<comment type="caution">
    <text evidence="1">The sequence shown here is derived from an EMBL/GenBank/DDBJ whole genome shotgun (WGS) entry which is preliminary data.</text>
</comment>
<accession>A0A7W5E3U0</accession>
<reference evidence="1 2" key="1">
    <citation type="submission" date="2020-08" db="EMBL/GenBank/DDBJ databases">
        <title>Genomic Encyclopedia of Type Strains, Phase III (KMG-III): the genomes of soil and plant-associated and newly described type strains.</title>
        <authorList>
            <person name="Whitman W."/>
        </authorList>
    </citation>
    <scope>NUCLEOTIDE SEQUENCE [LARGE SCALE GENOMIC DNA]</scope>
    <source>
        <strain evidence="1 2">CECT 8075</strain>
    </source>
</reference>
<dbReference type="EMBL" id="JACHXU010000026">
    <property type="protein sequence ID" value="MBB3209696.1"/>
    <property type="molecule type" value="Genomic_DNA"/>
</dbReference>
<protein>
    <submittedName>
        <fullName evidence="1">Uncharacterized protein</fullName>
    </submittedName>
</protein>
<organism evidence="1 2">
    <name type="scientific">Aporhodopirellula rubra</name>
    <dbReference type="NCBI Taxonomy" id="980271"/>
    <lineage>
        <taxon>Bacteria</taxon>
        <taxon>Pseudomonadati</taxon>
        <taxon>Planctomycetota</taxon>
        <taxon>Planctomycetia</taxon>
        <taxon>Pirellulales</taxon>
        <taxon>Pirellulaceae</taxon>
        <taxon>Aporhodopirellula</taxon>
    </lineage>
</organism>
<keyword evidence="2" id="KW-1185">Reference proteome</keyword>
<dbReference type="AlphaFoldDB" id="A0A7W5E3U0"/>
<evidence type="ECO:0000313" key="1">
    <source>
        <dbReference type="EMBL" id="MBB3209696.1"/>
    </source>
</evidence>
<name>A0A7W5E3U0_9BACT</name>
<dbReference type="Proteomes" id="UP000536179">
    <property type="component" value="Unassembled WGS sequence"/>
</dbReference>
<dbReference type="RefSeq" id="WP_184308511.1">
    <property type="nucleotide sequence ID" value="NZ_JACHXU010000026.1"/>
</dbReference>
<gene>
    <name evidence="1" type="ORF">FHS27_005536</name>
</gene>